<dbReference type="InterPro" id="IPR003959">
    <property type="entry name" value="ATPase_AAA_core"/>
</dbReference>
<dbReference type="KEGG" id="hts:HMJ29_04900"/>
<name>A0A6M6BE91_9BACT</name>
<accession>A0A6M6BE91</accession>
<dbReference type="GO" id="GO:0016887">
    <property type="term" value="F:ATP hydrolysis activity"/>
    <property type="evidence" value="ECO:0007669"/>
    <property type="project" value="InterPro"/>
</dbReference>
<proteinExistence type="predicted"/>
<dbReference type="InterPro" id="IPR054787">
    <property type="entry name" value="TrlF_ATPase"/>
</dbReference>
<dbReference type="RefSeq" id="WP_171590419.1">
    <property type="nucleotide sequence ID" value="NZ_CP053538.1"/>
</dbReference>
<dbReference type="AlphaFoldDB" id="A0A6M6BE91"/>
<dbReference type="Proteomes" id="UP000501623">
    <property type="component" value="Chromosome"/>
</dbReference>
<dbReference type="GO" id="GO:0005524">
    <property type="term" value="F:ATP binding"/>
    <property type="evidence" value="ECO:0007669"/>
    <property type="project" value="InterPro"/>
</dbReference>
<dbReference type="InterPro" id="IPR016195">
    <property type="entry name" value="Pol/histidinol_Pase-like"/>
</dbReference>
<dbReference type="EMBL" id="CP053538">
    <property type="protein sequence ID" value="QJX46310.1"/>
    <property type="molecule type" value="Genomic_DNA"/>
</dbReference>
<dbReference type="NCBIfam" id="NF045780">
    <property type="entry name" value="TrlF_fam_ATP"/>
    <property type="match status" value="1"/>
</dbReference>
<dbReference type="SUPFAM" id="SSF89550">
    <property type="entry name" value="PHP domain-like"/>
    <property type="match status" value="1"/>
</dbReference>
<feature type="domain" description="ATPase AAA-type core" evidence="2">
    <location>
        <begin position="828"/>
        <end position="895"/>
    </location>
</feature>
<evidence type="ECO:0000313" key="3">
    <source>
        <dbReference type="EMBL" id="QJX46310.1"/>
    </source>
</evidence>
<dbReference type="Pfam" id="PF13304">
    <property type="entry name" value="AAA_21"/>
    <property type="match status" value="1"/>
</dbReference>
<dbReference type="InterPro" id="IPR027417">
    <property type="entry name" value="P-loop_NTPase"/>
</dbReference>
<organism evidence="3 4">
    <name type="scientific">Hymenobacter taeanensis</name>
    <dbReference type="NCBI Taxonomy" id="2735321"/>
    <lineage>
        <taxon>Bacteria</taxon>
        <taxon>Pseudomonadati</taxon>
        <taxon>Bacteroidota</taxon>
        <taxon>Cytophagia</taxon>
        <taxon>Cytophagales</taxon>
        <taxon>Hymenobacteraceae</taxon>
        <taxon>Hymenobacter</taxon>
    </lineage>
</organism>
<dbReference type="SUPFAM" id="SSF52540">
    <property type="entry name" value="P-loop containing nucleoside triphosphate hydrolases"/>
    <property type="match status" value="1"/>
</dbReference>
<keyword evidence="1" id="KW-0175">Coiled coil</keyword>
<reference evidence="3 4" key="1">
    <citation type="submission" date="2020-05" db="EMBL/GenBank/DDBJ databases">
        <title>Complete genome sequence of Hymenobacter sp. TS19 in Coasted Sand Dune.</title>
        <authorList>
            <person name="Lee J.-H."/>
            <person name="Jung J.-H."/>
            <person name="Jeong S."/>
            <person name="Zhao L."/>
            <person name="Kim M.-K."/>
            <person name="Seo H.-S."/>
            <person name="Lim S."/>
        </authorList>
    </citation>
    <scope>NUCLEOTIDE SEQUENCE [LARGE SCALE GENOMIC DNA]</scope>
    <source>
        <strain evidence="3 4">TS19</strain>
    </source>
</reference>
<keyword evidence="4" id="KW-1185">Reference proteome</keyword>
<dbReference type="Gene3D" id="3.20.20.140">
    <property type="entry name" value="Metal-dependent hydrolases"/>
    <property type="match status" value="1"/>
</dbReference>
<evidence type="ECO:0000256" key="1">
    <source>
        <dbReference type="SAM" id="Coils"/>
    </source>
</evidence>
<evidence type="ECO:0000259" key="2">
    <source>
        <dbReference type="Pfam" id="PF13304"/>
    </source>
</evidence>
<sequence>MKSNQGSLWSKWDLHFHTPKSFDYRKKGTSNERIIEVLSSKEISAVAITDHHQMDVERIKALQELGKEKNITVFPGIELRADKGGSESIHFIGIFSEEANVEYIWDTLKGRLSLTDTDIAMAGGDESIDCEMASACKLIRELGGIVTVHAGKKTNTIENITNALPHKQATKRRLLKEIDIYEVGKLTDISEYENNVFPKINRRLPLILCSDNHDIDNYFVKENLWIKADTTFNGLKQIINEPDRVFVGERPEVVNRVKSNPTKYIKSVEINKASASKLKEKWFDNISIDLNPELVTIIGNKGNGKSALLDIFALLGNVKNIDKYSFLKTGRFKKNEKANNFEAKINWHSSENQTRNLGTAPDAHSSERVKYIPQQFLEKLCNENEDDFLAELKKVIFSHIPKDERLNSESIDELLSNKSEVINQDIERHKLRVKQLNKEIITLEQKNTSEYRLHIQGLLDLKNQELIAHEKQKPEVVVDPTLTKDDVVAEAKALQIATISKDIALLEEKRNNKLEEKSKNNIILENLYKILQEVKAFQGLYLDHKNAYSKLLDSTDIEFHEVISIKVDTEYVEYTINTLTLANEALDTYLNPQVDTSIEIQIQNLNKNKIELEKSLDEPSKLYQKYLSDDLAWNKKLATIQGSKDEEESIIYYEEILNYLNNQLKKDIEDKREDRLRATSEIFKKKISLTRVYSELYKAVSSFIETYKDILSDYPISLDVSLKERSISSRFFEYVTHGFKGSFCGKEPGEERLKGLIQQTDFSNPYEYQTFLKNVINCLEIDLRDGMNNEPKDIHTQIRKDRVLDFYNYLFELDYLEPTYALLLGNKNISQLSPGEKGALLLIFYLTLDMDDSPLLIDQPEENLDNQSVYKILVPFIKRAKSRRQIIIVTHNPNIAVVCDAEQIISTSINKADNYKVIITSGAIENPLINEKIVEVLEGTMPAFAMRNTKYNLAKIS</sequence>
<feature type="coiled-coil region" evidence="1">
    <location>
        <begin position="419"/>
        <end position="446"/>
    </location>
</feature>
<gene>
    <name evidence="3" type="ORF">HMJ29_04900</name>
</gene>
<protein>
    <submittedName>
        <fullName evidence="3">AAA family ATPase</fullName>
    </submittedName>
</protein>
<dbReference type="Gene3D" id="3.40.50.300">
    <property type="entry name" value="P-loop containing nucleotide triphosphate hydrolases"/>
    <property type="match status" value="1"/>
</dbReference>
<evidence type="ECO:0000313" key="4">
    <source>
        <dbReference type="Proteomes" id="UP000501623"/>
    </source>
</evidence>